<accession>A0A1C3NC60</accession>
<feature type="compositionally biased region" description="Low complexity" evidence="1">
    <location>
        <begin position="211"/>
        <end position="230"/>
    </location>
</feature>
<dbReference type="STRING" id="307121.GA0070620_5732"/>
<gene>
    <name evidence="2" type="ORF">GA0070620_5732</name>
</gene>
<reference evidence="3" key="1">
    <citation type="submission" date="2016-06" db="EMBL/GenBank/DDBJ databases">
        <authorList>
            <person name="Varghese N."/>
            <person name="Submissions Spin"/>
        </authorList>
    </citation>
    <scope>NUCLEOTIDE SEQUENCE [LARGE SCALE GENOMIC DNA]</scope>
    <source>
        <strain evidence="3">DSM 45344</strain>
    </source>
</reference>
<name>A0A1C3NC60_9ACTN</name>
<dbReference type="RefSeq" id="WP_091595918.1">
    <property type="nucleotide sequence ID" value="NZ_JBHRWG010000002.1"/>
</dbReference>
<sequence length="365" mass="37852">MIYPDDKRVRYSPDLAVWVVDTGESHAAGADQILAVMMHYARQAGDMPEGCTCFPEVLSDAGPLGGGVQTGPPGVHRIGQRGGVVVYGHGTMPDAEAVAGAANAIQCPHANADGEEQARTLGKAGRWPELHALTVAFPNPGAATLQPAAPGSEAPAPWEGEPLTVRAAGVIPDRHVHPATRADLARLGALAAESARLDSLAREAKREADDAPAGARRQAAEAAAAGTPLDAEAVTRSIRERQEAAQAAQITADGTRDAVAQVRRQVVAGITERQAEWLSYLHGQAAHGLARLDLIVAELESALTDLAEIDRVRQVVESPTPGRLFGTGSPIAGNAVEAAREARQRAAVALAGLERHAAKVAAQAA</sequence>
<evidence type="ECO:0000313" key="2">
    <source>
        <dbReference type="EMBL" id="SBV30139.1"/>
    </source>
</evidence>
<protein>
    <submittedName>
        <fullName evidence="2">Uncharacterized protein</fullName>
    </submittedName>
</protein>
<feature type="region of interest" description="Disordered" evidence="1">
    <location>
        <begin position="201"/>
        <end position="230"/>
    </location>
</feature>
<keyword evidence="3" id="KW-1185">Reference proteome</keyword>
<evidence type="ECO:0000313" key="3">
    <source>
        <dbReference type="Proteomes" id="UP000199393"/>
    </source>
</evidence>
<evidence type="ECO:0000256" key="1">
    <source>
        <dbReference type="SAM" id="MobiDB-lite"/>
    </source>
</evidence>
<dbReference type="AlphaFoldDB" id="A0A1C3NC60"/>
<dbReference type="OrthoDB" id="3339336at2"/>
<dbReference type="Proteomes" id="UP000199393">
    <property type="component" value="Chromosome I"/>
</dbReference>
<dbReference type="EMBL" id="LT598496">
    <property type="protein sequence ID" value="SBV30139.1"/>
    <property type="molecule type" value="Genomic_DNA"/>
</dbReference>
<organism evidence="2 3">
    <name type="scientific">Micromonospora krabiensis</name>
    <dbReference type="NCBI Taxonomy" id="307121"/>
    <lineage>
        <taxon>Bacteria</taxon>
        <taxon>Bacillati</taxon>
        <taxon>Actinomycetota</taxon>
        <taxon>Actinomycetes</taxon>
        <taxon>Micromonosporales</taxon>
        <taxon>Micromonosporaceae</taxon>
        <taxon>Micromonospora</taxon>
    </lineage>
</organism>
<proteinExistence type="predicted"/>